<sequence length="346" mass="38667">MASKKQPKVTKDTAERLAGAAYAFIHEHLMDAKASMVHGIRGALERNDEHTISMAIMKLLVKDQNVAMAFTALCNHHACLRFGDHYPTRSTLMGIPVDQAAPVTLSKKQVRQLSEWIRQSEIICPDGTIYFHPTTVSLENLMMAHPCEIARLHEIIPAQKRLPKHFSKPAEHAEEVAQIQVLLMSVVVPNDQNSCWDWESFDDERQADFARAASDVLFDGRAVATPPILLSEIISGDIEDDEDQPDPEDEFSEALMSVILDLGTSELDAEIDESDDDGLEITLCDTEENCRRLHVEYGSVGLSRSEAFMMVYDVMKRAGVLGIMLNEEVDDLDLPNDFPPDDVVIH</sequence>
<gene>
    <name evidence="1" type="ORF">Acife_1885</name>
</gene>
<reference evidence="1 2" key="1">
    <citation type="journal article" date="2011" name="J. Bacteriol.">
        <title>Draft genome of the psychrotolerant acidophile Acidithiobacillus ferrivorans SS3.</title>
        <authorList>
            <person name="Liljeqvist M."/>
            <person name="Valdes J."/>
            <person name="Holmes D.S."/>
            <person name="Dopson M."/>
        </authorList>
    </citation>
    <scope>NUCLEOTIDE SEQUENCE [LARGE SCALE GENOMIC DNA]</scope>
    <source>
        <strain evidence="1 2">SS3</strain>
    </source>
</reference>
<name>G0JL11_9PROT</name>
<evidence type="ECO:0000313" key="2">
    <source>
        <dbReference type="Proteomes" id="UP000009220"/>
    </source>
</evidence>
<dbReference type="EMBL" id="CP002985">
    <property type="protein sequence ID" value="AEM48008.1"/>
    <property type="molecule type" value="Genomic_DNA"/>
</dbReference>
<accession>G0JL11</accession>
<dbReference type="AlphaFoldDB" id="G0JL11"/>
<evidence type="ECO:0000313" key="1">
    <source>
        <dbReference type="EMBL" id="AEM48008.1"/>
    </source>
</evidence>
<proteinExistence type="predicted"/>
<dbReference type="KEGG" id="afi:Acife_1885"/>
<organism evidence="1 2">
    <name type="scientific">Acidithiobacillus ferrivorans SS3</name>
    <dbReference type="NCBI Taxonomy" id="743299"/>
    <lineage>
        <taxon>Bacteria</taxon>
        <taxon>Pseudomonadati</taxon>
        <taxon>Pseudomonadota</taxon>
        <taxon>Acidithiobacillia</taxon>
        <taxon>Acidithiobacillales</taxon>
        <taxon>Acidithiobacillaceae</taxon>
        <taxon>Acidithiobacillus</taxon>
    </lineage>
</organism>
<protein>
    <submittedName>
        <fullName evidence="1">Uncharacterized protein</fullName>
    </submittedName>
</protein>
<dbReference type="Proteomes" id="UP000009220">
    <property type="component" value="Chromosome"/>
</dbReference>
<dbReference type="HOGENOM" id="CLU_800831_0_0_6"/>
<dbReference type="RefSeq" id="WP_014029261.1">
    <property type="nucleotide sequence ID" value="NC_015942.1"/>
</dbReference>